<dbReference type="GO" id="GO:0006629">
    <property type="term" value="P:lipid metabolic process"/>
    <property type="evidence" value="ECO:0007669"/>
    <property type="project" value="UniProtKB-KW"/>
</dbReference>
<organism evidence="19 20">
    <name type="scientific">Ursus maritimus</name>
    <name type="common">Polar bear</name>
    <name type="synonym">Thalarctos maritimus</name>
    <dbReference type="NCBI Taxonomy" id="29073"/>
    <lineage>
        <taxon>Eukaryota</taxon>
        <taxon>Metazoa</taxon>
        <taxon>Chordata</taxon>
        <taxon>Craniata</taxon>
        <taxon>Vertebrata</taxon>
        <taxon>Euteleostomi</taxon>
        <taxon>Mammalia</taxon>
        <taxon>Eutheria</taxon>
        <taxon>Laurasiatheria</taxon>
        <taxon>Carnivora</taxon>
        <taxon>Caniformia</taxon>
        <taxon>Ursidae</taxon>
        <taxon>Ursus</taxon>
    </lineage>
</organism>
<dbReference type="GeneID" id="103680265"/>
<keyword evidence="19" id="KW-1185">Reference proteome</keyword>
<evidence type="ECO:0000256" key="16">
    <source>
        <dbReference type="ARBA" id="ARBA00049458"/>
    </source>
</evidence>
<evidence type="ECO:0000256" key="5">
    <source>
        <dbReference type="ARBA" id="ARBA00022490"/>
    </source>
</evidence>
<evidence type="ECO:0000256" key="11">
    <source>
        <dbReference type="ARBA" id="ARBA00023136"/>
    </source>
</evidence>
<keyword evidence="5" id="KW-0963">Cytoplasm</keyword>
<dbReference type="PANTHER" id="PTHR31885">
    <property type="entry name" value="GH04784P"/>
    <property type="match status" value="1"/>
</dbReference>
<feature type="transmembrane region" description="Helical" evidence="18">
    <location>
        <begin position="135"/>
        <end position="162"/>
    </location>
</feature>
<dbReference type="STRING" id="29073.ENSUMAP00000034263"/>
<dbReference type="RefSeq" id="XP_008708019.2">
    <property type="nucleotide sequence ID" value="XM_008709797.2"/>
</dbReference>
<keyword evidence="6 18" id="KW-0812">Transmembrane</keyword>
<evidence type="ECO:0000256" key="13">
    <source>
        <dbReference type="ARBA" id="ARBA00037660"/>
    </source>
</evidence>
<evidence type="ECO:0000256" key="6">
    <source>
        <dbReference type="ARBA" id="ARBA00022692"/>
    </source>
</evidence>
<dbReference type="EC" id="3.3.2.2" evidence="12"/>
<keyword evidence="8" id="KW-0256">Endoplasmic reticulum</keyword>
<evidence type="ECO:0000256" key="9">
    <source>
        <dbReference type="ARBA" id="ARBA00022989"/>
    </source>
</evidence>
<evidence type="ECO:0000256" key="2">
    <source>
        <dbReference type="ARBA" id="ARBA00004496"/>
    </source>
</evidence>
<comment type="catalytic activity">
    <reaction evidence="17">
        <text>a 1-O-(1Z-alkenyl)-sn-glycero-3-phosphocholine + H2O = a 2,3-saturated aldehyde + sn-glycerol 3-phosphocholine</text>
        <dbReference type="Rhea" id="RHEA:22544"/>
        <dbReference type="ChEBI" id="CHEBI:15377"/>
        <dbReference type="ChEBI" id="CHEBI:16870"/>
        <dbReference type="ChEBI" id="CHEBI:73359"/>
        <dbReference type="ChEBI" id="CHEBI:77287"/>
        <dbReference type="EC" id="3.3.2.2"/>
    </reaction>
</comment>
<feature type="transmembrane region" description="Helical" evidence="18">
    <location>
        <begin position="21"/>
        <end position="40"/>
    </location>
</feature>
<feature type="transmembrane region" description="Helical" evidence="18">
    <location>
        <begin position="46"/>
        <end position="64"/>
    </location>
</feature>
<keyword evidence="9 18" id="KW-1133">Transmembrane helix</keyword>
<feature type="transmembrane region" description="Helical" evidence="18">
    <location>
        <begin position="96"/>
        <end position="115"/>
    </location>
</feature>
<evidence type="ECO:0000256" key="7">
    <source>
        <dbReference type="ARBA" id="ARBA00022801"/>
    </source>
</evidence>
<proteinExistence type="inferred from homology"/>
<dbReference type="Pfam" id="PF07947">
    <property type="entry name" value="YhhN"/>
    <property type="match status" value="1"/>
</dbReference>
<dbReference type="InterPro" id="IPR012506">
    <property type="entry name" value="TMEM86B-like"/>
</dbReference>
<comment type="subunit">
    <text evidence="4">Homodimer.</text>
</comment>
<evidence type="ECO:0000256" key="3">
    <source>
        <dbReference type="ARBA" id="ARBA00007375"/>
    </source>
</evidence>
<evidence type="ECO:0000256" key="12">
    <source>
        <dbReference type="ARBA" id="ARBA00035673"/>
    </source>
</evidence>
<dbReference type="OrthoDB" id="2133758at2759"/>
<dbReference type="GO" id="GO:0005789">
    <property type="term" value="C:endoplasmic reticulum membrane"/>
    <property type="evidence" value="ECO:0007669"/>
    <property type="project" value="UniProtKB-SubCell"/>
</dbReference>
<evidence type="ECO:0000256" key="18">
    <source>
        <dbReference type="SAM" id="Phobius"/>
    </source>
</evidence>
<comment type="similarity">
    <text evidence="3">Belongs to the TMEM86 family.</text>
</comment>
<evidence type="ECO:0000256" key="14">
    <source>
        <dbReference type="ARBA" id="ARBA00039876"/>
    </source>
</evidence>
<evidence type="ECO:0000256" key="15">
    <source>
        <dbReference type="ARBA" id="ARBA00042674"/>
    </source>
</evidence>
<dbReference type="KEGG" id="umr:103680265"/>
<keyword evidence="7" id="KW-0378">Hydrolase</keyword>
<evidence type="ECO:0000313" key="20">
    <source>
        <dbReference type="RefSeq" id="XP_008708019.2"/>
    </source>
</evidence>
<evidence type="ECO:0000256" key="8">
    <source>
        <dbReference type="ARBA" id="ARBA00022824"/>
    </source>
</evidence>
<dbReference type="AlphaFoldDB" id="A0A384DMM4"/>
<evidence type="ECO:0000256" key="10">
    <source>
        <dbReference type="ARBA" id="ARBA00023098"/>
    </source>
</evidence>
<feature type="transmembrane region" description="Helical" evidence="18">
    <location>
        <begin position="174"/>
        <end position="192"/>
    </location>
</feature>
<evidence type="ECO:0000256" key="17">
    <source>
        <dbReference type="ARBA" id="ARBA00049560"/>
    </source>
</evidence>
<dbReference type="CTD" id="255043"/>
<dbReference type="PANTHER" id="PTHR31885:SF7">
    <property type="entry name" value="LYSOPLASMALOGENASE"/>
    <property type="match status" value="1"/>
</dbReference>
<comment type="catalytic activity">
    <reaction evidence="16">
        <text>a 1-O-(1Z-alkenyl)-sn-glycero-3-phosphoethanolamine + H2O = a 2,3-saturated aldehyde + sn-glycero-3-phosphoethanolamine</text>
        <dbReference type="Rhea" id="RHEA:16905"/>
        <dbReference type="ChEBI" id="CHEBI:15377"/>
        <dbReference type="ChEBI" id="CHEBI:73359"/>
        <dbReference type="ChEBI" id="CHEBI:77288"/>
        <dbReference type="ChEBI" id="CHEBI:143890"/>
        <dbReference type="EC" id="3.3.2.2"/>
    </reaction>
</comment>
<sequence length="226" mass="24723">MDAWEEGLPGKPCFSVQQPRLCWWLSPFFLTCAVYFLLWIPQDRPSWVGALVKCLPVVCLVVSLQTVRWGRGYRALLQGALLCSAVGDACLIWPDAFLYGVAAFTAAHLLYLWAFGLAPLRPGLLLPIALVSGPYYGALLLHLPAGMVPALAAYSLVLAAMLWRGLAGGGSVRWGALLFTLSDMLLAWDTFVQPLPHARLLVMTTYYAAQLLITLSAFPSPRLKTS</sequence>
<reference evidence="20" key="1">
    <citation type="submission" date="2025-08" db="UniProtKB">
        <authorList>
            <consortium name="RefSeq"/>
        </authorList>
    </citation>
    <scope>IDENTIFICATION</scope>
    <source>
        <tissue evidence="20">Whole blood</tissue>
    </source>
</reference>
<accession>A0A384DMM4</accession>
<dbReference type="GO" id="GO:0047408">
    <property type="term" value="F:alkenylglycerophosphocholine hydrolase activity"/>
    <property type="evidence" value="ECO:0007669"/>
    <property type="project" value="UniProtKB-EC"/>
</dbReference>
<feature type="transmembrane region" description="Helical" evidence="18">
    <location>
        <begin position="198"/>
        <end position="218"/>
    </location>
</feature>
<protein>
    <recommendedName>
        <fullName evidence="14">Lysoplasmalogenase TMEM86B</fullName>
        <ecNumber evidence="12">3.3.2.2</ecNumber>
    </recommendedName>
    <alternativeName>
        <fullName evidence="15">Transmembrane protein 86B</fullName>
    </alternativeName>
</protein>
<comment type="subcellular location">
    <subcellularLocation>
        <location evidence="2">Cytoplasm</location>
    </subcellularLocation>
    <subcellularLocation>
        <location evidence="1">Endoplasmic reticulum membrane</location>
        <topology evidence="1">Multi-pass membrane protein</topology>
    </subcellularLocation>
</comment>
<evidence type="ECO:0000256" key="4">
    <source>
        <dbReference type="ARBA" id="ARBA00011738"/>
    </source>
</evidence>
<keyword evidence="10" id="KW-0443">Lipid metabolism</keyword>
<evidence type="ECO:0000256" key="1">
    <source>
        <dbReference type="ARBA" id="ARBA00004477"/>
    </source>
</evidence>
<gene>
    <name evidence="20" type="primary">TMEM86B</name>
</gene>
<comment type="function">
    <text evidence="13">Catalyzes the hydrolysis of the vinyl ether bond of choline or ethanolamine lysoplasmalogens, forming fatty aldehyde and glycerophosphocholine or glycerophosphoethanolamine, respectively and is specific for the sn-2-deacylated (lyso) form of plasmalogen.</text>
</comment>
<name>A0A384DMM4_URSMA</name>
<evidence type="ECO:0000313" key="19">
    <source>
        <dbReference type="Proteomes" id="UP000261680"/>
    </source>
</evidence>
<keyword evidence="11 18" id="KW-0472">Membrane</keyword>
<dbReference type="Proteomes" id="UP000261680">
    <property type="component" value="Unplaced"/>
</dbReference>